<dbReference type="InterPro" id="IPR036249">
    <property type="entry name" value="Thioredoxin-like_sf"/>
</dbReference>
<keyword evidence="1" id="KW-0472">Membrane</keyword>
<sequence length="195" mass="22039">MTVQAMAPASRNRLPLIMIFLIPFGGMGLAAWMYFSGQMIPDSRNHQGNLIWPPVPVAEFQWSEQRGGIFSSQKLDEQWGVVVVPDGACGSVCRETLFKTRQAHIALGRRAERLSRYLVLSEQGSERLTVFLDDEHQGIELLKGKMPKINNHPNDSVRVFVIDPLGNVMLWFNQEHSGKQILKDLEKLLKNSRIG</sequence>
<keyword evidence="1" id="KW-0812">Transmembrane</keyword>
<dbReference type="SUPFAM" id="SSF52833">
    <property type="entry name" value="Thioredoxin-like"/>
    <property type="match status" value="1"/>
</dbReference>
<name>A0ABT0PAU0_9GAMM</name>
<evidence type="ECO:0000313" key="2">
    <source>
        <dbReference type="EMBL" id="MCL6268485.1"/>
    </source>
</evidence>
<keyword evidence="3" id="KW-1185">Reference proteome</keyword>
<keyword evidence="1" id="KW-1133">Transmembrane helix</keyword>
<reference evidence="2 3" key="1">
    <citation type="submission" date="2022-05" db="EMBL/GenBank/DDBJ databases">
        <authorList>
            <person name="Park J.-S."/>
        </authorList>
    </citation>
    <scope>NUCLEOTIDE SEQUENCE [LARGE SCALE GENOMIC DNA]</scope>
    <source>
        <strain evidence="2 3">2012CJ34-2</strain>
    </source>
</reference>
<feature type="transmembrane region" description="Helical" evidence="1">
    <location>
        <begin position="16"/>
        <end position="35"/>
    </location>
</feature>
<dbReference type="Gene3D" id="3.40.30.10">
    <property type="entry name" value="Glutaredoxin"/>
    <property type="match status" value="1"/>
</dbReference>
<comment type="caution">
    <text evidence="2">The sequence shown here is derived from an EMBL/GenBank/DDBJ whole genome shotgun (WGS) entry which is preliminary data.</text>
</comment>
<evidence type="ECO:0000313" key="3">
    <source>
        <dbReference type="Proteomes" id="UP001203338"/>
    </source>
</evidence>
<protein>
    <recommendedName>
        <fullName evidence="4">Transmembrane protein</fullName>
    </recommendedName>
</protein>
<evidence type="ECO:0000256" key="1">
    <source>
        <dbReference type="SAM" id="Phobius"/>
    </source>
</evidence>
<gene>
    <name evidence="2" type="ORF">M3P05_00780</name>
</gene>
<dbReference type="EMBL" id="JAMFLX010000001">
    <property type="protein sequence ID" value="MCL6268485.1"/>
    <property type="molecule type" value="Genomic_DNA"/>
</dbReference>
<organism evidence="2 3">
    <name type="scientific">Parendozoicomonas callyspongiae</name>
    <dbReference type="NCBI Taxonomy" id="2942213"/>
    <lineage>
        <taxon>Bacteria</taxon>
        <taxon>Pseudomonadati</taxon>
        <taxon>Pseudomonadota</taxon>
        <taxon>Gammaproteobacteria</taxon>
        <taxon>Oceanospirillales</taxon>
        <taxon>Endozoicomonadaceae</taxon>
        <taxon>Parendozoicomonas</taxon>
    </lineage>
</organism>
<accession>A0ABT0PAU0</accession>
<dbReference type="Proteomes" id="UP001203338">
    <property type="component" value="Unassembled WGS sequence"/>
</dbReference>
<proteinExistence type="predicted"/>
<evidence type="ECO:0008006" key="4">
    <source>
        <dbReference type="Google" id="ProtNLM"/>
    </source>
</evidence>
<dbReference type="RefSeq" id="WP_249697319.1">
    <property type="nucleotide sequence ID" value="NZ_JAMFLX010000001.1"/>
</dbReference>